<evidence type="ECO:0000256" key="6">
    <source>
        <dbReference type="SAM" id="MobiDB-lite"/>
    </source>
</evidence>
<dbReference type="InterPro" id="IPR000535">
    <property type="entry name" value="MSP_dom"/>
</dbReference>
<gene>
    <name evidence="8" type="ORF">F444_19228</name>
</gene>
<proteinExistence type="inferred from homology"/>
<keyword evidence="5" id="KW-0472">Membrane</keyword>
<feature type="domain" description="MSP" evidence="7">
    <location>
        <begin position="11"/>
        <end position="153"/>
    </location>
</feature>
<sequence length="607" mass="66890">MITASVGVGSSVLLEPARELLFPIPDATSAQRTRCNLTLTNLSPLNDVVFRVRTRNPDAFTVRPTHGLVAPGASAQVTITATARTCERLSAMNPRDLMTRQSSELFLVQSVEREEEVQAMEPLDPNSSTSLRAFWKKVSRDSVTENKMVCRFTGASGLPPTEITQDRKMFTRSMSSASSSSQEYRSSRSENRSLSMSARENRLSRSGSSSERSLDRSFSNQFTPPEERRECRSRQESFNSDASFHTTIEPPASMERRMSASKNYAATMEPALDRRSEARMSASSNATSSRSPRQRDTMLSSISVNDCSVSDTMLTARSTDTTPGEPTHEIGPLLYHIQPSDTLSFKVKPAPRFWGSTSLFIVNSSQSDCLTFKVRTSNQSGYVVKPSRGLVSTTSAQEVVVSLCAPRDEKDFDPEKRESKDGFMIEVANISRDKYVDLMKLDERKRTREISSLWSVMSRSDRESTMLSVEFKMNGSDGGSSTLDSSEDVRSRSSSAHKNRHNTAQRQSLHSVVHGMKGLSTSSSTDESHESAAGSRLNSIYSYSDSDESAFTIAPSAVATEVGDDDNNDEVAYPAASKNAKNPAVIVVSADRMDTVDFTNPKLSFFI</sequence>
<accession>A0A080Z8I5</accession>
<evidence type="ECO:0000256" key="4">
    <source>
        <dbReference type="ARBA" id="ARBA00022989"/>
    </source>
</evidence>
<reference evidence="8 9" key="1">
    <citation type="submission" date="2013-11" db="EMBL/GenBank/DDBJ databases">
        <title>The Genome Sequence of Phytophthora parasitica P1976.</title>
        <authorList>
            <consortium name="The Broad Institute Genomics Platform"/>
            <person name="Russ C."/>
            <person name="Tyler B."/>
            <person name="Panabieres F."/>
            <person name="Shan W."/>
            <person name="Tripathy S."/>
            <person name="Grunwald N."/>
            <person name="Machado M."/>
            <person name="Johnson C.S."/>
            <person name="Walker B."/>
            <person name="Young S."/>
            <person name="Zeng Q."/>
            <person name="Gargeya S."/>
            <person name="Fitzgerald M."/>
            <person name="Haas B."/>
            <person name="Abouelleil A."/>
            <person name="Allen A.W."/>
            <person name="Alvarado L."/>
            <person name="Arachchi H.M."/>
            <person name="Berlin A.M."/>
            <person name="Chapman S.B."/>
            <person name="Gainer-Dewar J."/>
            <person name="Goldberg J."/>
            <person name="Griggs A."/>
            <person name="Gujja S."/>
            <person name="Hansen M."/>
            <person name="Howarth C."/>
            <person name="Imamovic A."/>
            <person name="Ireland A."/>
            <person name="Larimer J."/>
            <person name="McCowan C."/>
            <person name="Murphy C."/>
            <person name="Pearson M."/>
            <person name="Poon T.W."/>
            <person name="Priest M."/>
            <person name="Roberts A."/>
            <person name="Saif S."/>
            <person name="Shea T."/>
            <person name="Sisk P."/>
            <person name="Sykes S."/>
            <person name="Wortman J."/>
            <person name="Nusbaum C."/>
            <person name="Birren B."/>
        </authorList>
    </citation>
    <scope>NUCLEOTIDE SEQUENCE [LARGE SCALE GENOMIC DNA]</scope>
    <source>
        <strain evidence="8 9">P1976</strain>
    </source>
</reference>
<evidence type="ECO:0000259" key="7">
    <source>
        <dbReference type="PROSITE" id="PS50202"/>
    </source>
</evidence>
<dbReference type="PROSITE" id="PS50202">
    <property type="entry name" value="MSP"/>
    <property type="match status" value="2"/>
</dbReference>
<evidence type="ECO:0000313" key="9">
    <source>
        <dbReference type="Proteomes" id="UP000028582"/>
    </source>
</evidence>
<feature type="compositionally biased region" description="Low complexity" evidence="6">
    <location>
        <begin position="204"/>
        <end position="220"/>
    </location>
</feature>
<dbReference type="InterPro" id="IPR016763">
    <property type="entry name" value="VAP"/>
</dbReference>
<feature type="compositionally biased region" description="Low complexity" evidence="6">
    <location>
        <begin position="279"/>
        <end position="291"/>
    </location>
</feature>
<comment type="subcellular location">
    <subcellularLocation>
        <location evidence="1">Membrane</location>
        <topology evidence="1">Single-pass type IV membrane protein</topology>
    </subcellularLocation>
</comment>
<dbReference type="Proteomes" id="UP000028582">
    <property type="component" value="Unassembled WGS sequence"/>
</dbReference>
<feature type="compositionally biased region" description="Basic and acidic residues" evidence="6">
    <location>
        <begin position="225"/>
        <end position="235"/>
    </location>
</feature>
<keyword evidence="4" id="KW-1133">Transmembrane helix</keyword>
<dbReference type="Pfam" id="PF00635">
    <property type="entry name" value="Motile_Sperm"/>
    <property type="match status" value="2"/>
</dbReference>
<feature type="region of interest" description="Disordered" evidence="6">
    <location>
        <begin position="472"/>
        <end position="512"/>
    </location>
</feature>
<dbReference type="GO" id="GO:0005789">
    <property type="term" value="C:endoplasmic reticulum membrane"/>
    <property type="evidence" value="ECO:0007669"/>
    <property type="project" value="InterPro"/>
</dbReference>
<feature type="domain" description="MSP" evidence="7">
    <location>
        <begin position="334"/>
        <end position="472"/>
    </location>
</feature>
<organism evidence="8 9">
    <name type="scientific">Phytophthora nicotianae P1976</name>
    <dbReference type="NCBI Taxonomy" id="1317066"/>
    <lineage>
        <taxon>Eukaryota</taxon>
        <taxon>Sar</taxon>
        <taxon>Stramenopiles</taxon>
        <taxon>Oomycota</taxon>
        <taxon>Peronosporomycetes</taxon>
        <taxon>Peronosporales</taxon>
        <taxon>Peronosporaceae</taxon>
        <taxon>Phytophthora</taxon>
    </lineage>
</organism>
<dbReference type="PANTHER" id="PTHR10809">
    <property type="entry name" value="VESICLE-ASSOCIATED MEMBRANE PROTEIN-ASSOCIATED PROTEIN"/>
    <property type="match status" value="1"/>
</dbReference>
<dbReference type="InterPro" id="IPR013783">
    <property type="entry name" value="Ig-like_fold"/>
</dbReference>
<dbReference type="AlphaFoldDB" id="A0A080Z8I5"/>
<protein>
    <recommendedName>
        <fullName evidence="7">MSP domain-containing protein</fullName>
    </recommendedName>
</protein>
<dbReference type="Gene3D" id="2.60.40.10">
    <property type="entry name" value="Immunoglobulins"/>
    <property type="match status" value="2"/>
</dbReference>
<dbReference type="GO" id="GO:0090158">
    <property type="term" value="P:endoplasmic reticulum membrane organization"/>
    <property type="evidence" value="ECO:0007669"/>
    <property type="project" value="TreeGrafter"/>
</dbReference>
<evidence type="ECO:0000256" key="3">
    <source>
        <dbReference type="ARBA" id="ARBA00022692"/>
    </source>
</evidence>
<evidence type="ECO:0000256" key="2">
    <source>
        <dbReference type="ARBA" id="ARBA00008932"/>
    </source>
</evidence>
<dbReference type="EMBL" id="ANJA01003526">
    <property type="protein sequence ID" value="ETO62946.1"/>
    <property type="molecule type" value="Genomic_DNA"/>
</dbReference>
<dbReference type="GO" id="GO:0061817">
    <property type="term" value="P:endoplasmic reticulum-plasma membrane tethering"/>
    <property type="evidence" value="ECO:0007669"/>
    <property type="project" value="TreeGrafter"/>
</dbReference>
<evidence type="ECO:0000313" key="8">
    <source>
        <dbReference type="EMBL" id="ETO62946.1"/>
    </source>
</evidence>
<comment type="caution">
    <text evidence="8">The sequence shown here is derived from an EMBL/GenBank/DDBJ whole genome shotgun (WGS) entry which is preliminary data.</text>
</comment>
<dbReference type="GO" id="GO:0005886">
    <property type="term" value="C:plasma membrane"/>
    <property type="evidence" value="ECO:0007669"/>
    <property type="project" value="TreeGrafter"/>
</dbReference>
<comment type="similarity">
    <text evidence="2">Belongs to the VAMP-associated protein (VAP) (TC 9.B.17) family.</text>
</comment>
<evidence type="ECO:0000256" key="1">
    <source>
        <dbReference type="ARBA" id="ARBA00004211"/>
    </source>
</evidence>
<dbReference type="InterPro" id="IPR008962">
    <property type="entry name" value="PapD-like_sf"/>
</dbReference>
<dbReference type="OrthoDB" id="264603at2759"/>
<name>A0A080Z8I5_PHYNI</name>
<dbReference type="SUPFAM" id="SSF49354">
    <property type="entry name" value="PapD-like"/>
    <property type="match status" value="2"/>
</dbReference>
<evidence type="ECO:0000256" key="5">
    <source>
        <dbReference type="ARBA" id="ARBA00023136"/>
    </source>
</evidence>
<feature type="compositionally biased region" description="Low complexity" evidence="6">
    <location>
        <begin position="172"/>
        <end position="184"/>
    </location>
</feature>
<feature type="region of interest" description="Disordered" evidence="6">
    <location>
        <begin position="153"/>
        <end position="299"/>
    </location>
</feature>
<dbReference type="PANTHER" id="PTHR10809:SF6">
    <property type="entry name" value="AT11025P-RELATED"/>
    <property type="match status" value="1"/>
</dbReference>
<keyword evidence="3" id="KW-0812">Transmembrane</keyword>